<dbReference type="GeneID" id="1459134"/>
<dbReference type="InterPro" id="IPR051396">
    <property type="entry name" value="Bact_Antivir_Def_Nuclease"/>
</dbReference>
<evidence type="ECO:0000259" key="1">
    <source>
        <dbReference type="Pfam" id="PF13175"/>
    </source>
</evidence>
<dbReference type="Pfam" id="PF13175">
    <property type="entry name" value="AAA_15"/>
    <property type="match status" value="1"/>
</dbReference>
<dbReference type="EMBL" id="DUJO01000004">
    <property type="protein sequence ID" value="HII73027.1"/>
    <property type="molecule type" value="Genomic_DNA"/>
</dbReference>
<evidence type="ECO:0000313" key="3">
    <source>
        <dbReference type="Proteomes" id="UP000646844"/>
    </source>
</evidence>
<dbReference type="Proteomes" id="UP000646844">
    <property type="component" value="Unassembled WGS sequence"/>
</dbReference>
<dbReference type="InterPro" id="IPR014592">
    <property type="entry name" value="P-loop_UCP034888"/>
</dbReference>
<gene>
    <name evidence="2" type="ORF">HA332_01150</name>
</gene>
<accession>A0A832WQC4</accession>
<dbReference type="PANTHER" id="PTHR43581:SF4">
    <property type="entry name" value="ATP_GTP PHOSPHATASE"/>
    <property type="match status" value="1"/>
</dbReference>
<organism evidence="2 3">
    <name type="scientific">Sulfurisphaera tokodaii</name>
    <dbReference type="NCBI Taxonomy" id="111955"/>
    <lineage>
        <taxon>Archaea</taxon>
        <taxon>Thermoproteota</taxon>
        <taxon>Thermoprotei</taxon>
        <taxon>Sulfolobales</taxon>
        <taxon>Sulfolobaceae</taxon>
        <taxon>Sulfurisphaera</taxon>
    </lineage>
</organism>
<dbReference type="PANTHER" id="PTHR43581">
    <property type="entry name" value="ATP/GTP PHOSPHATASE"/>
    <property type="match status" value="1"/>
</dbReference>
<keyword evidence="2" id="KW-0067">ATP-binding</keyword>
<proteinExistence type="predicted"/>
<dbReference type="InterPro" id="IPR041685">
    <property type="entry name" value="AAA_GajA/Old/RecF-like"/>
</dbReference>
<dbReference type="OMA" id="HANRQVQ"/>
<sequence>MRIKVENFGPIQNAEFELGDTTIVIGPNASGKSFLSYLLYSLFSSGVNIDDVGSKVIDSNSKEFEIGSYIDVINEVLSNSIKRRLEEVFGVNVKKLISFGAKESRIELTNSLGTLYVTITDKFQVEMKVNRQISVNLIERTDSPHGSISIGVDRNDKIKGLKVYYGSALPFYDEETKKRSKTDLDRNLTWRIADVLLRLFFEVYHSTVILPTERNVVLSNLFSYLSQQRNLNKPIIKEFIDSLLSVINLMDLSEKRELNVSMGKINFMYKVGKPILIEVFDRGEEVPLSLLSSGYSQLIPIHLMAYLGEFMIIEEPELNLHAGAQIDIANYLSDLVMSGKKFFLTTHSDIFTIQIAVNYVKRLKGKTLKIYLLNEGKIEEIKYTEKGDVEEIPTISDAIRQQVKEIYGE</sequence>
<dbReference type="RefSeq" id="WP_010979161.1">
    <property type="nucleotide sequence ID" value="NZ_BAABQO010000022.1"/>
</dbReference>
<reference evidence="2" key="1">
    <citation type="journal article" date="2020" name="bioRxiv">
        <title>A rank-normalized archaeal taxonomy based on genome phylogeny resolves widespread incomplete and uneven classifications.</title>
        <authorList>
            <person name="Rinke C."/>
            <person name="Chuvochina M."/>
            <person name="Mussig A.J."/>
            <person name="Chaumeil P.-A."/>
            <person name="Waite D.W."/>
            <person name="Whitman W.B."/>
            <person name="Parks D.H."/>
            <person name="Hugenholtz P."/>
        </authorList>
    </citation>
    <scope>NUCLEOTIDE SEQUENCE</scope>
    <source>
        <strain evidence="2">UBA8838</strain>
    </source>
</reference>
<keyword evidence="2" id="KW-0547">Nucleotide-binding</keyword>
<comment type="caution">
    <text evidence="2">The sequence shown here is derived from an EMBL/GenBank/DDBJ whole genome shotgun (WGS) entry which is preliminary data.</text>
</comment>
<dbReference type="GO" id="GO:0005524">
    <property type="term" value="F:ATP binding"/>
    <property type="evidence" value="ECO:0007669"/>
    <property type="project" value="UniProtKB-KW"/>
</dbReference>
<evidence type="ECO:0000313" key="2">
    <source>
        <dbReference type="EMBL" id="HII73027.1"/>
    </source>
</evidence>
<feature type="domain" description="Endonuclease GajA/Old nuclease/RecF-like AAA" evidence="1">
    <location>
        <begin position="2"/>
        <end position="351"/>
    </location>
</feature>
<dbReference type="SUPFAM" id="SSF52540">
    <property type="entry name" value="P-loop containing nucleoside triphosphate hydrolases"/>
    <property type="match status" value="1"/>
</dbReference>
<dbReference type="PIRSF" id="PIRSF034888">
    <property type="entry name" value="P-loop_UCP034888"/>
    <property type="match status" value="1"/>
</dbReference>
<dbReference type="InterPro" id="IPR027417">
    <property type="entry name" value="P-loop_NTPase"/>
</dbReference>
<name>A0A832WQC4_9CREN</name>
<dbReference type="AlphaFoldDB" id="A0A832WQC4"/>
<protein>
    <submittedName>
        <fullName evidence="2">ATP-binding protein</fullName>
    </submittedName>
</protein>
<dbReference type="Gene3D" id="3.40.50.300">
    <property type="entry name" value="P-loop containing nucleotide triphosphate hydrolases"/>
    <property type="match status" value="1"/>
</dbReference>